<dbReference type="Gene3D" id="2.60.40.150">
    <property type="entry name" value="C2 domain"/>
    <property type="match status" value="1"/>
</dbReference>
<dbReference type="Proteomes" id="UP000298058">
    <property type="component" value="Unassembled WGS sequence"/>
</dbReference>
<feature type="chain" id="PRO_5020693174" description="C2 domain-containing protein" evidence="1">
    <location>
        <begin position="21"/>
        <end position="379"/>
    </location>
</feature>
<dbReference type="SUPFAM" id="SSF49562">
    <property type="entry name" value="C2 domain (Calcium/lipid-binding domain, CaLB)"/>
    <property type="match status" value="1"/>
</dbReference>
<dbReference type="PROSITE" id="PS50004">
    <property type="entry name" value="C2"/>
    <property type="match status" value="1"/>
</dbReference>
<protein>
    <recommendedName>
        <fullName evidence="2">C2 domain-containing protein</fullName>
    </recommendedName>
</protein>
<feature type="signal peptide" evidence="1">
    <location>
        <begin position="1"/>
        <end position="20"/>
    </location>
</feature>
<keyword evidence="4" id="KW-1185">Reference proteome</keyword>
<dbReference type="OrthoDB" id="9850702at2"/>
<accession>A0A4R9LUD2</accession>
<dbReference type="InterPro" id="IPR000008">
    <property type="entry name" value="C2_dom"/>
</dbReference>
<evidence type="ECO:0000313" key="4">
    <source>
        <dbReference type="Proteomes" id="UP000298058"/>
    </source>
</evidence>
<gene>
    <name evidence="3" type="ORF">EHS15_17020</name>
</gene>
<proteinExistence type="predicted"/>
<sequence length="379" mass="43562">MYRKLVITTLIFMLCMKIFSQDQSTMKFQYLAGDSIKIPAPVGITNRLLGSTFDTNFKNQNDKAFEKGEIEIINEEQYISEINILDNEASLIANANFLGFINGNFSNLKDDRYALLSVYHISKTATYLPEGKPIDSADVFLKRIYYGWSIHYVISGNKSSFSSEAKMKLLSLSNILPTADISYTLGEFKLESRIKLVGLSNNQKVPTIISDPHEVNKYFQASQKEVPIFVEYETIKPLNTTRIDFESTKFKQGDYIIKYIKAEISNLKPSNNKSWDIFQELPDPFLQIFENGKIVFTSDKISNKLNPTFNIERKYSLKEGDLLQIGLYDHDMQNHDYIGDAWITYDELIQHEINKEIELNVRDGSGIKNIKIRLTPKDK</sequence>
<keyword evidence="1" id="KW-0732">Signal</keyword>
<dbReference type="CDD" id="cd00030">
    <property type="entry name" value="C2"/>
    <property type="match status" value="1"/>
</dbReference>
<name>A0A4R9LUD2_9LEPT</name>
<comment type="caution">
    <text evidence="3">The sequence shown here is derived from an EMBL/GenBank/DDBJ whole genome shotgun (WGS) entry which is preliminary data.</text>
</comment>
<dbReference type="AlphaFoldDB" id="A0A4R9LUD2"/>
<organism evidence="3 4">
    <name type="scientific">Leptospira idonii</name>
    <dbReference type="NCBI Taxonomy" id="1193500"/>
    <lineage>
        <taxon>Bacteria</taxon>
        <taxon>Pseudomonadati</taxon>
        <taxon>Spirochaetota</taxon>
        <taxon>Spirochaetia</taxon>
        <taxon>Leptospirales</taxon>
        <taxon>Leptospiraceae</taxon>
        <taxon>Leptospira</taxon>
    </lineage>
</organism>
<evidence type="ECO:0000313" key="3">
    <source>
        <dbReference type="EMBL" id="TGN17490.1"/>
    </source>
</evidence>
<feature type="domain" description="C2" evidence="2">
    <location>
        <begin position="237"/>
        <end position="361"/>
    </location>
</feature>
<reference evidence="3" key="1">
    <citation type="journal article" date="2019" name="PLoS Negl. Trop. Dis.">
        <title>Revisiting the worldwide diversity of Leptospira species in the environment.</title>
        <authorList>
            <person name="Vincent A.T."/>
            <person name="Schiettekatte O."/>
            <person name="Bourhy P."/>
            <person name="Veyrier F.J."/>
            <person name="Picardeau M."/>
        </authorList>
    </citation>
    <scope>NUCLEOTIDE SEQUENCE [LARGE SCALE GENOMIC DNA]</scope>
    <source>
        <strain evidence="3">201300427</strain>
    </source>
</reference>
<dbReference type="InterPro" id="IPR035892">
    <property type="entry name" value="C2_domain_sf"/>
</dbReference>
<evidence type="ECO:0000256" key="1">
    <source>
        <dbReference type="SAM" id="SignalP"/>
    </source>
</evidence>
<dbReference type="EMBL" id="RQHW01000070">
    <property type="protein sequence ID" value="TGN17490.1"/>
    <property type="molecule type" value="Genomic_DNA"/>
</dbReference>
<dbReference type="Pfam" id="PF00168">
    <property type="entry name" value="C2"/>
    <property type="match status" value="1"/>
</dbReference>
<evidence type="ECO:0000259" key="2">
    <source>
        <dbReference type="PROSITE" id="PS50004"/>
    </source>
</evidence>